<sequence length="211" mass="23400">MAEVRQPGNFILEIANRGQEATFLLLLLFPSTLAKDIAAHISLSITILTAAGNAVNENAYYFKDKFQPKFQCIIAKFAKKFEEIRAACENTNSWQKPSVTDKVELLPKGSLRMNSTILRELTPSKQTQLYCGKREIGELLKCLRELEIGTVVTFSLAETSKPVNILQIADAARARENESTYSNNASRMTVAGTAVNGSREETNVRAPNKNE</sequence>
<dbReference type="OrthoDB" id="3536025at2759"/>
<name>A0A9P7YUT0_9HELO</name>
<keyword evidence="3" id="KW-1185">Reference proteome</keyword>
<protein>
    <submittedName>
        <fullName evidence="2">Uncharacterized protein</fullName>
    </submittedName>
</protein>
<evidence type="ECO:0000256" key="1">
    <source>
        <dbReference type="SAM" id="MobiDB-lite"/>
    </source>
</evidence>
<accession>A0A9P7YUT0</accession>
<comment type="caution">
    <text evidence="2">The sequence shown here is derived from an EMBL/GenBank/DDBJ whole genome shotgun (WGS) entry which is preliminary data.</text>
</comment>
<dbReference type="AlphaFoldDB" id="A0A9P7YUT0"/>
<dbReference type="Proteomes" id="UP000887226">
    <property type="component" value="Unassembled WGS sequence"/>
</dbReference>
<organism evidence="2 3">
    <name type="scientific">Calycina marina</name>
    <dbReference type="NCBI Taxonomy" id="1763456"/>
    <lineage>
        <taxon>Eukaryota</taxon>
        <taxon>Fungi</taxon>
        <taxon>Dikarya</taxon>
        <taxon>Ascomycota</taxon>
        <taxon>Pezizomycotina</taxon>
        <taxon>Leotiomycetes</taxon>
        <taxon>Helotiales</taxon>
        <taxon>Pezizellaceae</taxon>
        <taxon>Calycina</taxon>
    </lineage>
</organism>
<gene>
    <name evidence="2" type="ORF">BJ878DRAFT_579278</name>
</gene>
<dbReference type="EMBL" id="MU254569">
    <property type="protein sequence ID" value="KAG9240141.1"/>
    <property type="molecule type" value="Genomic_DNA"/>
</dbReference>
<evidence type="ECO:0000313" key="2">
    <source>
        <dbReference type="EMBL" id="KAG9240141.1"/>
    </source>
</evidence>
<feature type="compositionally biased region" description="Basic and acidic residues" evidence="1">
    <location>
        <begin position="198"/>
        <end position="211"/>
    </location>
</feature>
<feature type="region of interest" description="Disordered" evidence="1">
    <location>
        <begin position="192"/>
        <end position="211"/>
    </location>
</feature>
<evidence type="ECO:0000313" key="3">
    <source>
        <dbReference type="Proteomes" id="UP000887226"/>
    </source>
</evidence>
<proteinExistence type="predicted"/>
<reference evidence="2" key="1">
    <citation type="journal article" date="2021" name="IMA Fungus">
        <title>Genomic characterization of three marine fungi, including Emericellopsis atlantica sp. nov. with signatures of a generalist lifestyle and marine biomass degradation.</title>
        <authorList>
            <person name="Hagestad O.C."/>
            <person name="Hou L."/>
            <person name="Andersen J.H."/>
            <person name="Hansen E.H."/>
            <person name="Altermark B."/>
            <person name="Li C."/>
            <person name="Kuhnert E."/>
            <person name="Cox R.J."/>
            <person name="Crous P.W."/>
            <person name="Spatafora J.W."/>
            <person name="Lail K."/>
            <person name="Amirebrahimi M."/>
            <person name="Lipzen A."/>
            <person name="Pangilinan J."/>
            <person name="Andreopoulos W."/>
            <person name="Hayes R.D."/>
            <person name="Ng V."/>
            <person name="Grigoriev I.V."/>
            <person name="Jackson S.A."/>
            <person name="Sutton T.D.S."/>
            <person name="Dobson A.D.W."/>
            <person name="Rama T."/>
        </authorList>
    </citation>
    <scope>NUCLEOTIDE SEQUENCE</scope>
    <source>
        <strain evidence="2">TRa3180A</strain>
    </source>
</reference>